<name>A0AA38G2S8_TAXCH</name>
<dbReference type="EMBL" id="JAHRHJ020000005">
    <property type="protein sequence ID" value="KAH9315167.1"/>
    <property type="molecule type" value="Genomic_DNA"/>
</dbReference>
<keyword evidence="10" id="KW-1185">Reference proteome</keyword>
<comment type="caution">
    <text evidence="9">The sequence shown here is derived from an EMBL/GenBank/DDBJ whole genome shotgun (WGS) entry which is preliminary data.</text>
</comment>
<keyword evidence="5 6" id="KW-0472">Membrane</keyword>
<evidence type="ECO:0000259" key="7">
    <source>
        <dbReference type="Pfam" id="PF04116"/>
    </source>
</evidence>
<evidence type="ECO:0000313" key="10">
    <source>
        <dbReference type="Proteomes" id="UP000824469"/>
    </source>
</evidence>
<evidence type="ECO:0000313" key="9">
    <source>
        <dbReference type="EMBL" id="KAH9315167.1"/>
    </source>
</evidence>
<comment type="subcellular location">
    <subcellularLocation>
        <location evidence="1">Membrane</location>
        <topology evidence="1">Multi-pass membrane protein</topology>
    </subcellularLocation>
</comment>
<feature type="non-terminal residue" evidence="9">
    <location>
        <position position="609"/>
    </location>
</feature>
<dbReference type="InterPro" id="IPR050307">
    <property type="entry name" value="Sterol_Desaturase_Related"/>
</dbReference>
<sequence>YLLLSPLMIKAIHTNFLRGREADNFSLLLLILAATRYLHNQLWISISRYQNARSKRQIQSKSIHFEQVDRERSWDDYILMYTFLFIPLHAFIPGASNLPLWNTNGLIIAMLAHAGPSEFVYYWAHRALHHHSLYNLYHSHHHASFVTEPITSVVHPFAEHLMYAAMFSLAPLATVITKTASIGVLFVYLLWFDFMNNMGHCNFEFIPKWAFQIFPPLKFLMYTPSFHSLHHSHVHTNFCLFMPLYDYLYGTADKSSDTLYEAAWKGRNEKVEMVYLTHATSLLSFFHLRFGFASFASRPYSTKWYIWILWPISNAVMLFLWLFGRTFTAEKNRLNGLHMQTWFIPRYTFQYFLPSERAGMNKLIENSILEAEKREAKVITLGLLNQSEDLNGGGELFLKRHRDLKIRIVDGSTLAAAVVLNSVPLWAREAFICGGESKLGCAIICLLSQRGLTIQLHTESREQLDKMKRRIPPQLHPNIIRANSYEAGNNCKVWIVGKLISGKDQMKAPKGAHFVPFLPFPIPRTRKDCTYYTTPAMRVPSILENVHACENWLPRRVMSAWRVGGMVHALQRWDEHECGVQSIKTVDVNRVWEAALKLGFLPFNPISLN</sequence>
<comment type="similarity">
    <text evidence="2">Belongs to the sterol desaturase family.</text>
</comment>
<dbReference type="Proteomes" id="UP000824469">
    <property type="component" value="Unassembled WGS sequence"/>
</dbReference>
<keyword evidence="4 6" id="KW-1133">Transmembrane helix</keyword>
<reference evidence="9 10" key="1">
    <citation type="journal article" date="2021" name="Nat. Plants">
        <title>The Taxus genome provides insights into paclitaxel biosynthesis.</title>
        <authorList>
            <person name="Xiong X."/>
            <person name="Gou J."/>
            <person name="Liao Q."/>
            <person name="Li Y."/>
            <person name="Zhou Q."/>
            <person name="Bi G."/>
            <person name="Li C."/>
            <person name="Du R."/>
            <person name="Wang X."/>
            <person name="Sun T."/>
            <person name="Guo L."/>
            <person name="Liang H."/>
            <person name="Lu P."/>
            <person name="Wu Y."/>
            <person name="Zhang Z."/>
            <person name="Ro D.K."/>
            <person name="Shang Y."/>
            <person name="Huang S."/>
            <person name="Yan J."/>
        </authorList>
    </citation>
    <scope>NUCLEOTIDE SEQUENCE [LARGE SCALE GENOMIC DNA]</scope>
    <source>
        <strain evidence="9">Ta-2019</strain>
    </source>
</reference>
<dbReference type="Pfam" id="PF04116">
    <property type="entry name" value="FA_hydroxylase"/>
    <property type="match status" value="1"/>
</dbReference>
<feature type="transmembrane region" description="Helical" evidence="6">
    <location>
        <begin position="161"/>
        <end position="191"/>
    </location>
</feature>
<accession>A0AA38G2S8</accession>
<keyword evidence="3 6" id="KW-0812">Transmembrane</keyword>
<evidence type="ECO:0000256" key="6">
    <source>
        <dbReference type="SAM" id="Phobius"/>
    </source>
</evidence>
<dbReference type="GO" id="GO:0016491">
    <property type="term" value="F:oxidoreductase activity"/>
    <property type="evidence" value="ECO:0007669"/>
    <property type="project" value="InterPro"/>
</dbReference>
<evidence type="ECO:0000256" key="5">
    <source>
        <dbReference type="ARBA" id="ARBA00023136"/>
    </source>
</evidence>
<dbReference type="AlphaFoldDB" id="A0AA38G2S8"/>
<evidence type="ECO:0000259" key="8">
    <source>
        <dbReference type="Pfam" id="PF12076"/>
    </source>
</evidence>
<feature type="transmembrane region" description="Helical" evidence="6">
    <location>
        <begin position="273"/>
        <end position="292"/>
    </location>
</feature>
<dbReference type="GO" id="GO:0008610">
    <property type="term" value="P:lipid biosynthetic process"/>
    <property type="evidence" value="ECO:0007669"/>
    <property type="project" value="InterPro"/>
</dbReference>
<dbReference type="GO" id="GO:0005506">
    <property type="term" value="F:iron ion binding"/>
    <property type="evidence" value="ECO:0007669"/>
    <property type="project" value="InterPro"/>
</dbReference>
<protein>
    <submittedName>
        <fullName evidence="9">Uncharacterized protein</fullName>
    </submittedName>
</protein>
<feature type="domain" description="Fatty acid hydroxylase" evidence="7">
    <location>
        <begin position="116"/>
        <end position="251"/>
    </location>
</feature>
<proteinExistence type="inferred from homology"/>
<evidence type="ECO:0000256" key="4">
    <source>
        <dbReference type="ARBA" id="ARBA00022989"/>
    </source>
</evidence>
<dbReference type="InterPro" id="IPR021940">
    <property type="entry name" value="CER1-like_C"/>
</dbReference>
<dbReference type="PANTHER" id="PTHR11863">
    <property type="entry name" value="STEROL DESATURASE"/>
    <property type="match status" value="1"/>
</dbReference>
<evidence type="ECO:0000256" key="2">
    <source>
        <dbReference type="ARBA" id="ARBA00009324"/>
    </source>
</evidence>
<gene>
    <name evidence="9" type="ORF">KI387_023794</name>
</gene>
<feature type="domain" description="Very-long-chain aldehyde decarbonylase CER1-like C-terminal" evidence="8">
    <location>
        <begin position="431"/>
        <end position="602"/>
    </location>
</feature>
<evidence type="ECO:0000256" key="3">
    <source>
        <dbReference type="ARBA" id="ARBA00022692"/>
    </source>
</evidence>
<dbReference type="OMA" id="PRMIRNN"/>
<dbReference type="GO" id="GO:0016020">
    <property type="term" value="C:membrane"/>
    <property type="evidence" value="ECO:0007669"/>
    <property type="project" value="UniProtKB-SubCell"/>
</dbReference>
<dbReference type="InterPro" id="IPR006694">
    <property type="entry name" value="Fatty_acid_hydroxylase"/>
</dbReference>
<dbReference type="Pfam" id="PF12076">
    <property type="entry name" value="CER1-like_C"/>
    <property type="match status" value="1"/>
</dbReference>
<organism evidence="9 10">
    <name type="scientific">Taxus chinensis</name>
    <name type="common">Chinese yew</name>
    <name type="synonym">Taxus wallichiana var. chinensis</name>
    <dbReference type="NCBI Taxonomy" id="29808"/>
    <lineage>
        <taxon>Eukaryota</taxon>
        <taxon>Viridiplantae</taxon>
        <taxon>Streptophyta</taxon>
        <taxon>Embryophyta</taxon>
        <taxon>Tracheophyta</taxon>
        <taxon>Spermatophyta</taxon>
        <taxon>Pinopsida</taxon>
        <taxon>Pinidae</taxon>
        <taxon>Conifers II</taxon>
        <taxon>Cupressales</taxon>
        <taxon>Taxaceae</taxon>
        <taxon>Taxus</taxon>
    </lineage>
</organism>
<evidence type="ECO:0000256" key="1">
    <source>
        <dbReference type="ARBA" id="ARBA00004141"/>
    </source>
</evidence>
<feature type="transmembrane region" description="Helical" evidence="6">
    <location>
        <begin position="304"/>
        <end position="323"/>
    </location>
</feature>